<evidence type="ECO:0000256" key="4">
    <source>
        <dbReference type="ARBA" id="ARBA00022475"/>
    </source>
</evidence>
<evidence type="ECO:0000256" key="5">
    <source>
        <dbReference type="ARBA" id="ARBA00022597"/>
    </source>
</evidence>
<feature type="transmembrane region" description="Helical" evidence="10">
    <location>
        <begin position="74"/>
        <end position="92"/>
    </location>
</feature>
<feature type="transmembrane region" description="Helical" evidence="10">
    <location>
        <begin position="46"/>
        <end position="68"/>
    </location>
</feature>
<dbReference type="RefSeq" id="WP_051583283.1">
    <property type="nucleotide sequence ID" value="NZ_JBBBDM010000005.1"/>
</dbReference>
<dbReference type="InterPro" id="IPR000412">
    <property type="entry name" value="ABC_2_transport"/>
</dbReference>
<reference evidence="12 13" key="1">
    <citation type="journal article" date="2013" name="Int. J. Syst. Evol. Microbiol.">
        <title>Sphingomonas kyungheensis sp. nov., a bacterium with ginsenoside-converting activity isolated from soil of a ginseng field.</title>
        <authorList>
            <person name="Son H.M."/>
            <person name="Yang J.E."/>
            <person name="Park Y."/>
            <person name="Han C.K."/>
            <person name="Kim S.G."/>
            <person name="Kook M."/>
            <person name="Yi T.H."/>
        </authorList>
    </citation>
    <scope>NUCLEOTIDE SEQUENCE [LARGE SCALE GENOMIC DNA]</scope>
    <source>
        <strain evidence="12 13">LMG 26582</strain>
    </source>
</reference>
<dbReference type="Proteomes" id="UP001367771">
    <property type="component" value="Unassembled WGS sequence"/>
</dbReference>
<gene>
    <name evidence="12" type="ORF">V8201_11975</name>
</gene>
<sequence length="273" mass="30269">MTAAQAPVPVRPPPPRLRDSLRVQGRVLVALLLREMLTRYGRHNIGFLWLFVEPMLFTLGVAALWTAAKAYHGSNLPIVAFALTGYSSVLLWRNMPGRCIGALWSNLSLLYHRNIRVLDIYVARVLLEFGGATMSFAGLSVLFIVLGMIDPPKNILEVVGGWLLIAWFGGALAITLGALSHQSELVDKLWHPASYLIFPLSGSAFLVDALPAAAQKYVLYIPMVHGTEIVREGYFGSRVHAHYDLGYILPFCLVLTFVALFTTQWVARRVVPE</sequence>
<name>A0ABU8H482_9SPHN</name>
<evidence type="ECO:0000256" key="10">
    <source>
        <dbReference type="SAM" id="Phobius"/>
    </source>
</evidence>
<keyword evidence="5" id="KW-0762">Sugar transport</keyword>
<dbReference type="PANTHER" id="PTHR30413:SF10">
    <property type="entry name" value="CAPSULE POLYSACCHARIDE EXPORT INNER-MEMBRANE PROTEIN CTRC"/>
    <property type="match status" value="1"/>
</dbReference>
<evidence type="ECO:0000259" key="11">
    <source>
        <dbReference type="Pfam" id="PF01061"/>
    </source>
</evidence>
<keyword evidence="13" id="KW-1185">Reference proteome</keyword>
<comment type="similarity">
    <text evidence="2">Belongs to the ABC-2 integral membrane protein family.</text>
</comment>
<keyword evidence="7 10" id="KW-1133">Transmembrane helix</keyword>
<evidence type="ECO:0000313" key="12">
    <source>
        <dbReference type="EMBL" id="MEI5687797.1"/>
    </source>
</evidence>
<feature type="transmembrane region" description="Helical" evidence="10">
    <location>
        <begin position="161"/>
        <end position="181"/>
    </location>
</feature>
<dbReference type="Pfam" id="PF01061">
    <property type="entry name" value="ABC2_membrane"/>
    <property type="match status" value="1"/>
</dbReference>
<organism evidence="12 13">
    <name type="scientific">Sphingomonas kyungheensis</name>
    <dbReference type="NCBI Taxonomy" id="1069987"/>
    <lineage>
        <taxon>Bacteria</taxon>
        <taxon>Pseudomonadati</taxon>
        <taxon>Pseudomonadota</taxon>
        <taxon>Alphaproteobacteria</taxon>
        <taxon>Sphingomonadales</taxon>
        <taxon>Sphingomonadaceae</taxon>
        <taxon>Sphingomonas</taxon>
    </lineage>
</organism>
<dbReference type="EMBL" id="JBBBDM010000005">
    <property type="protein sequence ID" value="MEI5687797.1"/>
    <property type="molecule type" value="Genomic_DNA"/>
</dbReference>
<keyword evidence="8" id="KW-0625">Polysaccharide transport</keyword>
<keyword evidence="3" id="KW-0813">Transport</keyword>
<evidence type="ECO:0000256" key="6">
    <source>
        <dbReference type="ARBA" id="ARBA00022692"/>
    </source>
</evidence>
<evidence type="ECO:0000256" key="2">
    <source>
        <dbReference type="ARBA" id="ARBA00007783"/>
    </source>
</evidence>
<accession>A0ABU8H482</accession>
<feature type="transmembrane region" description="Helical" evidence="10">
    <location>
        <begin position="125"/>
        <end position="149"/>
    </location>
</feature>
<evidence type="ECO:0000313" key="13">
    <source>
        <dbReference type="Proteomes" id="UP001367771"/>
    </source>
</evidence>
<protein>
    <submittedName>
        <fullName evidence="12">ABC transporter permease</fullName>
    </submittedName>
</protein>
<dbReference type="InterPro" id="IPR013525">
    <property type="entry name" value="ABC2_TM"/>
</dbReference>
<keyword evidence="9 10" id="KW-0472">Membrane</keyword>
<evidence type="ECO:0000256" key="1">
    <source>
        <dbReference type="ARBA" id="ARBA00004651"/>
    </source>
</evidence>
<comment type="caution">
    <text evidence="12">The sequence shown here is derived from an EMBL/GenBank/DDBJ whole genome shotgun (WGS) entry which is preliminary data.</text>
</comment>
<evidence type="ECO:0000256" key="7">
    <source>
        <dbReference type="ARBA" id="ARBA00022989"/>
    </source>
</evidence>
<feature type="transmembrane region" description="Helical" evidence="10">
    <location>
        <begin position="193"/>
        <end position="214"/>
    </location>
</feature>
<proteinExistence type="inferred from homology"/>
<keyword evidence="4" id="KW-1003">Cell membrane</keyword>
<keyword evidence="6 10" id="KW-0812">Transmembrane</keyword>
<evidence type="ECO:0000256" key="3">
    <source>
        <dbReference type="ARBA" id="ARBA00022448"/>
    </source>
</evidence>
<comment type="subcellular location">
    <subcellularLocation>
        <location evidence="1">Cell membrane</location>
        <topology evidence="1">Multi-pass membrane protein</topology>
    </subcellularLocation>
</comment>
<evidence type="ECO:0000256" key="9">
    <source>
        <dbReference type="ARBA" id="ARBA00023136"/>
    </source>
</evidence>
<feature type="domain" description="ABC-2 type transporter transmembrane" evidence="11">
    <location>
        <begin position="28"/>
        <end position="235"/>
    </location>
</feature>
<evidence type="ECO:0000256" key="8">
    <source>
        <dbReference type="ARBA" id="ARBA00023047"/>
    </source>
</evidence>
<dbReference type="PANTHER" id="PTHR30413">
    <property type="entry name" value="INNER MEMBRANE TRANSPORT PERMEASE"/>
    <property type="match status" value="1"/>
</dbReference>
<feature type="transmembrane region" description="Helical" evidence="10">
    <location>
        <begin position="247"/>
        <end position="267"/>
    </location>
</feature>
<dbReference type="PRINTS" id="PR00164">
    <property type="entry name" value="ABC2TRNSPORT"/>
</dbReference>